<reference evidence="1 2" key="1">
    <citation type="journal article" date="2024" name="BMC Genomics">
        <title>De novo assembly and annotation of Popillia japonica's genome with initial clues to its potential as an invasive pest.</title>
        <authorList>
            <person name="Cucini C."/>
            <person name="Boschi S."/>
            <person name="Funari R."/>
            <person name="Cardaioli E."/>
            <person name="Iannotti N."/>
            <person name="Marturano G."/>
            <person name="Paoli F."/>
            <person name="Bruttini M."/>
            <person name="Carapelli A."/>
            <person name="Frati F."/>
            <person name="Nardi F."/>
        </authorList>
    </citation>
    <scope>NUCLEOTIDE SEQUENCE [LARGE SCALE GENOMIC DNA]</scope>
    <source>
        <strain evidence="1">DMR45628</strain>
    </source>
</reference>
<protein>
    <submittedName>
        <fullName evidence="1">Uncharacterized protein</fullName>
    </submittedName>
</protein>
<organism evidence="1 2">
    <name type="scientific">Popillia japonica</name>
    <name type="common">Japanese beetle</name>
    <dbReference type="NCBI Taxonomy" id="7064"/>
    <lineage>
        <taxon>Eukaryota</taxon>
        <taxon>Metazoa</taxon>
        <taxon>Ecdysozoa</taxon>
        <taxon>Arthropoda</taxon>
        <taxon>Hexapoda</taxon>
        <taxon>Insecta</taxon>
        <taxon>Pterygota</taxon>
        <taxon>Neoptera</taxon>
        <taxon>Endopterygota</taxon>
        <taxon>Coleoptera</taxon>
        <taxon>Polyphaga</taxon>
        <taxon>Scarabaeiformia</taxon>
        <taxon>Scarabaeidae</taxon>
        <taxon>Rutelinae</taxon>
        <taxon>Popillia</taxon>
    </lineage>
</organism>
<keyword evidence="2" id="KW-1185">Reference proteome</keyword>
<dbReference type="AlphaFoldDB" id="A0AAW1KBT4"/>
<accession>A0AAW1KBT4</accession>
<dbReference type="Proteomes" id="UP001458880">
    <property type="component" value="Unassembled WGS sequence"/>
</dbReference>
<proteinExistence type="predicted"/>
<gene>
    <name evidence="1" type="ORF">QE152_g24387</name>
</gene>
<comment type="caution">
    <text evidence="1">The sequence shown here is derived from an EMBL/GenBank/DDBJ whole genome shotgun (WGS) entry which is preliminary data.</text>
</comment>
<name>A0AAW1KBT4_POPJA</name>
<evidence type="ECO:0000313" key="1">
    <source>
        <dbReference type="EMBL" id="KAK9717080.1"/>
    </source>
</evidence>
<dbReference type="EMBL" id="JASPKY010000247">
    <property type="protein sequence ID" value="KAK9717080.1"/>
    <property type="molecule type" value="Genomic_DNA"/>
</dbReference>
<evidence type="ECO:0000313" key="2">
    <source>
        <dbReference type="Proteomes" id="UP001458880"/>
    </source>
</evidence>
<sequence>MITRKSLEGERGEATQTKNLRVTAKTKLTKILNREKVLSGEATQTKNLRVTAKTKLTKILNREKSIRGPVIFSRKAESDVLNRNLASQIKQTFDSVIKSGRLSAILHVSWTYLAVSVLYFCLTPFQIKNKVEEPRNRNYLLDIADVTRNGKHF</sequence>